<evidence type="ECO:0000259" key="19">
    <source>
        <dbReference type="PROSITE" id="PS51003"/>
    </source>
</evidence>
<feature type="binding site" description="axial binding residue" evidence="15">
    <location>
        <position position="218"/>
    </location>
    <ligand>
        <name>heme b</name>
        <dbReference type="ChEBI" id="CHEBI:60344"/>
        <label>b566</label>
    </ligand>
    <ligandPart>
        <name>Fe</name>
        <dbReference type="ChEBI" id="CHEBI:18248"/>
    </ligandPart>
</feature>
<evidence type="ECO:0000256" key="10">
    <source>
        <dbReference type="ARBA" id="ARBA00022982"/>
    </source>
</evidence>
<dbReference type="PROSITE" id="PS51003">
    <property type="entry name" value="CYTB_CTER"/>
    <property type="match status" value="1"/>
</dbReference>
<feature type="transmembrane region" description="Helical" evidence="17">
    <location>
        <begin position="100"/>
        <end position="120"/>
    </location>
</feature>
<dbReference type="InterPro" id="IPR027387">
    <property type="entry name" value="Cytb/b6-like_sf"/>
</dbReference>
<feature type="transmembrane region" description="Helical" evidence="17">
    <location>
        <begin position="321"/>
        <end position="339"/>
    </location>
</feature>
<comment type="subcellular location">
    <subcellularLocation>
        <location evidence="2">Membrane</location>
        <topology evidence="2">Multi-pass membrane protein</topology>
    </subcellularLocation>
</comment>
<feature type="transmembrane region" description="Helical" evidence="17">
    <location>
        <begin position="370"/>
        <end position="388"/>
    </location>
</feature>
<feature type="transmembrane region" description="Helical" evidence="17">
    <location>
        <begin position="159"/>
        <end position="178"/>
    </location>
</feature>
<keyword evidence="6 15" id="KW-0349">Heme</keyword>
<dbReference type="InterPro" id="IPR016174">
    <property type="entry name" value="Di-haem_cyt_TM"/>
</dbReference>
<evidence type="ECO:0000256" key="1">
    <source>
        <dbReference type="ARBA" id="ARBA00002444"/>
    </source>
</evidence>
<feature type="binding site" description="axial binding residue" evidence="15">
    <location>
        <position position="203"/>
    </location>
    <ligand>
        <name>heme b</name>
        <dbReference type="ChEBI" id="CHEBI:60344"/>
        <label>b562</label>
    </ligand>
    <ligandPart>
        <name>Fe</name>
        <dbReference type="ChEBI" id="CHEBI:18248"/>
    </ligandPart>
</feature>
<dbReference type="PIRSF" id="PIRSF038885">
    <property type="entry name" value="COB"/>
    <property type="match status" value="1"/>
</dbReference>
<accession>A0A1U9VJJ9</accession>
<evidence type="ECO:0000256" key="11">
    <source>
        <dbReference type="ARBA" id="ARBA00022989"/>
    </source>
</evidence>
<keyword evidence="12 15" id="KW-0408">Iron</keyword>
<dbReference type="PANTHER" id="PTHR19271">
    <property type="entry name" value="CYTOCHROME B"/>
    <property type="match status" value="1"/>
</dbReference>
<feature type="transmembrane region" description="Helical" evidence="17">
    <location>
        <begin position="427"/>
        <end position="449"/>
    </location>
</feature>
<feature type="transmembrane region" description="Helical" evidence="17">
    <location>
        <begin position="400"/>
        <end position="421"/>
    </location>
</feature>
<comment type="cofactor">
    <cofactor evidence="16">
        <name>heme b</name>
        <dbReference type="ChEBI" id="CHEBI:60344"/>
    </cofactor>
    <text evidence="16">Binds 2 heme groups non-covalently.</text>
</comment>
<keyword evidence="9 15" id="KW-0479">Metal-binding</keyword>
<feature type="transmembrane region" description="Helical" evidence="17">
    <location>
        <begin position="260"/>
        <end position="277"/>
    </location>
</feature>
<keyword evidence="13 17" id="KW-0472">Membrane</keyword>
<evidence type="ECO:0000256" key="9">
    <source>
        <dbReference type="ARBA" id="ARBA00022723"/>
    </source>
</evidence>
<sequence>MAADKKVETTGLLGWVDARFPLTETWKAHLSEYYAPKNFNFWYFFGSLALLVLVIQIVTGIFLVMNYKPDGTLNASGIPVAYASVEFIMREVPWGWLVRYMHSTGASAFFIVVYLHMFRGMLYGSYRKPRELVWIFGCLIFLCLMAEAFMGYLLPWGQMSYWGAQVIVNLFSAIPLIGPDLSLWIRGDYVVSDATLNRFFSFHVIAVPLVLLGLVVAHIIALHEVGSNNPDGVEIKAKKDERGIPLDGIPFHPYYSVHDIVGVAVFLFIFSAIVFFAPEMGGYFLEANNFIPADSLKTPSHIAPVWYFTPFYSMLRATTSAFLPILWGFLAIMLGLLFVRCKSMRVKGVAVAVAVILALGFAFIDAKFWGVVVMGGSVVIFFFLPWLDQSPVKSIRYRPGFHKVLLGIFVVAFAVLGYLGIQPPSPAGSIVSQIGTIVYFAFFLAMPIWSRMGTFKPVPERVTFKPH</sequence>
<dbReference type="Proteomes" id="UP000189628">
    <property type="component" value="Chromosome"/>
</dbReference>
<feature type="transmembrane region" description="Helical" evidence="17">
    <location>
        <begin position="346"/>
        <end position="364"/>
    </location>
</feature>
<dbReference type="CDD" id="cd00284">
    <property type="entry name" value="Cytochrome_b_N"/>
    <property type="match status" value="1"/>
</dbReference>
<dbReference type="GO" id="GO:0046872">
    <property type="term" value="F:metal ion binding"/>
    <property type="evidence" value="ECO:0007669"/>
    <property type="project" value="UniProtKB-KW"/>
</dbReference>
<protein>
    <recommendedName>
        <fullName evidence="4 16">Cytochrome b</fullName>
    </recommendedName>
</protein>
<keyword evidence="5 16" id="KW-0813">Transport</keyword>
<evidence type="ECO:0000256" key="3">
    <source>
        <dbReference type="ARBA" id="ARBA00011649"/>
    </source>
</evidence>
<feature type="binding site" description="axial binding residue" evidence="15">
    <location>
        <position position="102"/>
    </location>
    <ligand>
        <name>heme b</name>
        <dbReference type="ChEBI" id="CHEBI:60344"/>
        <label>b562</label>
    </ligand>
    <ligandPart>
        <name>Fe</name>
        <dbReference type="ChEBI" id="CHEBI:18248"/>
    </ligandPart>
</feature>
<evidence type="ECO:0000256" key="6">
    <source>
        <dbReference type="ARBA" id="ARBA00022617"/>
    </source>
</evidence>
<dbReference type="PROSITE" id="PS51002">
    <property type="entry name" value="CYTB_NTER"/>
    <property type="match status" value="1"/>
</dbReference>
<dbReference type="GO" id="GO:0016491">
    <property type="term" value="F:oxidoreductase activity"/>
    <property type="evidence" value="ECO:0007669"/>
    <property type="project" value="InterPro"/>
</dbReference>
<dbReference type="InterPro" id="IPR036150">
    <property type="entry name" value="Cyt_b/b6_C_sf"/>
</dbReference>
<evidence type="ECO:0000313" key="20">
    <source>
        <dbReference type="EMBL" id="AQW30746.1"/>
    </source>
</evidence>
<dbReference type="InterPro" id="IPR005797">
    <property type="entry name" value="Cyt_b/b6_N"/>
</dbReference>
<dbReference type="InterPro" id="IPR030689">
    <property type="entry name" value="Cytochrome_b"/>
</dbReference>
<dbReference type="GO" id="GO:0022904">
    <property type="term" value="P:respiratory electron transport chain"/>
    <property type="evidence" value="ECO:0007669"/>
    <property type="project" value="InterPro"/>
</dbReference>
<dbReference type="Pfam" id="PF00033">
    <property type="entry name" value="Cytochrome_B"/>
    <property type="match status" value="1"/>
</dbReference>
<dbReference type="PANTHER" id="PTHR19271:SF16">
    <property type="entry name" value="CYTOCHROME B"/>
    <property type="match status" value="1"/>
</dbReference>
<dbReference type="Gene3D" id="1.20.810.10">
    <property type="entry name" value="Cytochrome Bc1 Complex, Chain C"/>
    <property type="match status" value="1"/>
</dbReference>
<dbReference type="InterPro" id="IPR005798">
    <property type="entry name" value="Cyt_b/b6_C"/>
</dbReference>
<evidence type="ECO:0000256" key="2">
    <source>
        <dbReference type="ARBA" id="ARBA00004141"/>
    </source>
</evidence>
<evidence type="ECO:0000259" key="18">
    <source>
        <dbReference type="PROSITE" id="PS51002"/>
    </source>
</evidence>
<dbReference type="RefSeq" id="WP_048817312.1">
    <property type="nucleotide sequence ID" value="NZ_CP019911.1"/>
</dbReference>
<evidence type="ECO:0000256" key="13">
    <source>
        <dbReference type="ARBA" id="ARBA00023136"/>
    </source>
</evidence>
<evidence type="ECO:0000256" key="4">
    <source>
        <dbReference type="ARBA" id="ARBA00013531"/>
    </source>
</evidence>
<feature type="transmembrane region" description="Helical" evidence="17">
    <location>
        <begin position="132"/>
        <end position="153"/>
    </location>
</feature>
<dbReference type="GO" id="GO:0008121">
    <property type="term" value="F:quinol-cytochrome-c reductase activity"/>
    <property type="evidence" value="ECO:0007669"/>
    <property type="project" value="InterPro"/>
</dbReference>
<comment type="function">
    <text evidence="1 16">Component of the ubiquinol-cytochrome c reductase complex (complex III or cytochrome b-c1 complex), which is a respiratory chain that generates an electrochemical potential coupled to ATP synthesis.</text>
</comment>
<evidence type="ECO:0000256" key="7">
    <source>
        <dbReference type="ARBA" id="ARBA00022660"/>
    </source>
</evidence>
<dbReference type="InterPro" id="IPR048259">
    <property type="entry name" value="Cytochrome_b_N_euk/bac"/>
</dbReference>
<evidence type="ECO:0000256" key="12">
    <source>
        <dbReference type="ARBA" id="ARBA00023004"/>
    </source>
</evidence>
<gene>
    <name evidence="20" type="ORF">B0B51_12805</name>
</gene>
<dbReference type="EMBL" id="CP019911">
    <property type="protein sequence ID" value="AQW30746.1"/>
    <property type="molecule type" value="Genomic_DNA"/>
</dbReference>
<evidence type="ECO:0000256" key="15">
    <source>
        <dbReference type="PIRSR" id="PIRSR038885-2"/>
    </source>
</evidence>
<feature type="domain" description="Cytochrome b/b6 N-terminal region profile" evidence="18">
    <location>
        <begin position="12"/>
        <end position="231"/>
    </location>
</feature>
<feature type="binding site" description="axial binding residue" evidence="15">
    <location>
        <position position="116"/>
    </location>
    <ligand>
        <name>heme b</name>
        <dbReference type="ChEBI" id="CHEBI:60344"/>
        <label>b566</label>
    </ligand>
    <ligandPart>
        <name>Fe</name>
        <dbReference type="ChEBI" id="CHEBI:18248"/>
    </ligandPart>
</feature>
<dbReference type="GO" id="GO:0045275">
    <property type="term" value="C:respiratory chain complex III"/>
    <property type="evidence" value="ECO:0007669"/>
    <property type="project" value="InterPro"/>
</dbReference>
<keyword evidence="8 16" id="KW-0812">Transmembrane</keyword>
<organism evidence="20 21">
    <name type="scientific">blood disease bacterium A2-HR MARDI</name>
    <dbReference type="NCBI Taxonomy" id="1944648"/>
    <lineage>
        <taxon>Bacteria</taxon>
        <taxon>Pseudomonadati</taxon>
        <taxon>Pseudomonadota</taxon>
        <taxon>Betaproteobacteria</taxon>
        <taxon>Burkholderiales</taxon>
        <taxon>Burkholderiaceae</taxon>
        <taxon>Ralstonia</taxon>
        <taxon>Ralstonia solanacearum species complex</taxon>
    </lineage>
</organism>
<evidence type="ECO:0000256" key="14">
    <source>
        <dbReference type="PIRSR" id="PIRSR038885-1"/>
    </source>
</evidence>
<evidence type="ECO:0000256" key="8">
    <source>
        <dbReference type="ARBA" id="ARBA00022692"/>
    </source>
</evidence>
<dbReference type="SUPFAM" id="SSF81648">
    <property type="entry name" value="a domain/subunit of cytochrome bc1 complex (Ubiquinol-cytochrome c reductase)"/>
    <property type="match status" value="1"/>
</dbReference>
<feature type="domain" description="Cytochrome b/b6 C-terminal region profile" evidence="19">
    <location>
        <begin position="241"/>
        <end position="460"/>
    </location>
</feature>
<reference evidence="20 21" key="1">
    <citation type="submission" date="2017-02" db="EMBL/GenBank/DDBJ databases">
        <title>Blood Disease Bacterium A2-HR MARDI.</title>
        <authorList>
            <person name="Badrun R."/>
            <person name="Abu Bakar N."/>
            <person name="Laboh R."/>
        </authorList>
    </citation>
    <scope>NUCLEOTIDE SEQUENCE [LARGE SCALE GENOMIC DNA]</scope>
    <source>
        <strain evidence="20 21">A2-HR MARDI</strain>
    </source>
</reference>
<keyword evidence="7 16" id="KW-0679">Respiratory chain</keyword>
<comment type="subunit">
    <text evidence="3 16">The main subunits of complex b-c1 are: cytochrome b, cytochrome c1 and the Rieske protein.</text>
</comment>
<dbReference type="Pfam" id="PF00032">
    <property type="entry name" value="Cytochrom_B_C"/>
    <property type="match status" value="1"/>
</dbReference>
<proteinExistence type="inferred from homology"/>
<keyword evidence="10 16" id="KW-0249">Electron transport</keyword>
<feature type="binding site" evidence="14">
    <location>
        <position position="223"/>
    </location>
    <ligand>
        <name>a ubiquinone</name>
        <dbReference type="ChEBI" id="CHEBI:16389"/>
    </ligand>
</feature>
<keyword evidence="11 17" id="KW-1133">Transmembrane helix</keyword>
<feature type="transmembrane region" description="Helical" evidence="17">
    <location>
        <begin position="199"/>
        <end position="221"/>
    </location>
</feature>
<evidence type="ECO:0000256" key="16">
    <source>
        <dbReference type="RuleBase" id="RU003385"/>
    </source>
</evidence>
<dbReference type="AlphaFoldDB" id="A0A1U9VJJ9"/>
<dbReference type="SUPFAM" id="SSF81342">
    <property type="entry name" value="Transmembrane di-heme cytochromes"/>
    <property type="match status" value="1"/>
</dbReference>
<comment type="similarity">
    <text evidence="16">Belongs to the cytochrome b family.</text>
</comment>
<evidence type="ECO:0000256" key="17">
    <source>
        <dbReference type="SAM" id="Phobius"/>
    </source>
</evidence>
<dbReference type="GeneID" id="97319940"/>
<feature type="transmembrane region" description="Helical" evidence="17">
    <location>
        <begin position="41"/>
        <end position="64"/>
    </location>
</feature>
<comment type="cofactor">
    <cofactor evidence="15">
        <name>heme</name>
        <dbReference type="ChEBI" id="CHEBI:30413"/>
    </cofactor>
    <text evidence="15">Binds 2 heme groups non-covalently.</text>
</comment>
<evidence type="ECO:0000256" key="5">
    <source>
        <dbReference type="ARBA" id="ARBA00022448"/>
    </source>
</evidence>
<evidence type="ECO:0000313" key="21">
    <source>
        <dbReference type="Proteomes" id="UP000189628"/>
    </source>
</evidence>
<dbReference type="FunFam" id="1.20.810.10:FF:000004">
    <property type="entry name" value="Cytochrome b"/>
    <property type="match status" value="1"/>
</dbReference>
<name>A0A1U9VJJ9_9RALS</name>